<reference evidence="2 3" key="1">
    <citation type="journal article" date="2013" name="J. Biotechnol.">
        <title>Establishment and interpretation of the genome sequence of the phytopathogenic fungus Rhizoctonia solani AG1-IB isolate 7/3/14.</title>
        <authorList>
            <person name="Wibberg D.W."/>
            <person name="Jelonek L.J."/>
            <person name="Rupp O.R."/>
            <person name="Hennig M.H."/>
            <person name="Eikmeyer F.E."/>
            <person name="Goesmann A.G."/>
            <person name="Hartmann A.H."/>
            <person name="Borriss R.B."/>
            <person name="Grosch R.G."/>
            <person name="Puehler A.P."/>
            <person name="Schlueter A.S."/>
        </authorList>
    </citation>
    <scope>NUCLEOTIDE SEQUENCE [LARGE SCALE GENOMIC DNA]</scope>
    <source>
        <strain evidence="3">AG1-IB / isolate 7/3/14</strain>
    </source>
</reference>
<gene>
    <name evidence="2" type="ORF">BN14_01474</name>
</gene>
<dbReference type="AlphaFoldDB" id="M5BMI8"/>
<protein>
    <submittedName>
        <fullName evidence="2">Uncharacterized protein</fullName>
    </submittedName>
</protein>
<feature type="region of interest" description="Disordered" evidence="1">
    <location>
        <begin position="170"/>
        <end position="201"/>
    </location>
</feature>
<accession>M5BMI8</accession>
<proteinExistence type="predicted"/>
<evidence type="ECO:0000313" key="2">
    <source>
        <dbReference type="EMBL" id="CCO27455.1"/>
    </source>
</evidence>
<feature type="region of interest" description="Disordered" evidence="1">
    <location>
        <begin position="1"/>
        <end position="25"/>
    </location>
</feature>
<evidence type="ECO:0000313" key="3">
    <source>
        <dbReference type="Proteomes" id="UP000012065"/>
    </source>
</evidence>
<feature type="region of interest" description="Disordered" evidence="1">
    <location>
        <begin position="218"/>
        <end position="239"/>
    </location>
</feature>
<comment type="caution">
    <text evidence="2">The sequence shown here is derived from an EMBL/GenBank/DDBJ whole genome shotgun (WGS) entry which is preliminary data.</text>
</comment>
<evidence type="ECO:0000256" key="1">
    <source>
        <dbReference type="SAM" id="MobiDB-lite"/>
    </source>
</evidence>
<feature type="compositionally biased region" description="Polar residues" evidence="1">
    <location>
        <begin position="1"/>
        <end position="22"/>
    </location>
</feature>
<feature type="compositionally biased region" description="Polar residues" evidence="1">
    <location>
        <begin position="179"/>
        <end position="199"/>
    </location>
</feature>
<name>M5BMI8_THACB</name>
<sequence>MPLPTVTRTHLTPSNSTLTVNRAPTPPMHMVPHPTLALPHPNILVYLLPQILVPPEELKHSKWPVVNSNLTHYQVYLKLSPVNTRHLNPNLNCNPNPSPNWETHYQADTHFPPRLPRTHRHKHTHLPLLPSHPAAEIKTDLEIANGTKTGAETGIGIGIGTETRIGVEVEPNQDGIRPTGSSAETCPTSQSSTPKASQSQTLQATPILILIPIPTHRPIAKAYPPSADEKNPRRSTVYP</sequence>
<dbReference type="EMBL" id="CAOJ01001924">
    <property type="protein sequence ID" value="CCO27455.1"/>
    <property type="molecule type" value="Genomic_DNA"/>
</dbReference>
<dbReference type="HOGENOM" id="CLU_1161827_0_0_1"/>
<dbReference type="Proteomes" id="UP000012065">
    <property type="component" value="Unassembled WGS sequence"/>
</dbReference>
<organism evidence="2 3">
    <name type="scientific">Thanatephorus cucumeris (strain AG1-IB / isolate 7/3/14)</name>
    <name type="common">Lettuce bottom rot fungus</name>
    <name type="synonym">Rhizoctonia solani</name>
    <dbReference type="NCBI Taxonomy" id="1108050"/>
    <lineage>
        <taxon>Eukaryota</taxon>
        <taxon>Fungi</taxon>
        <taxon>Dikarya</taxon>
        <taxon>Basidiomycota</taxon>
        <taxon>Agaricomycotina</taxon>
        <taxon>Agaricomycetes</taxon>
        <taxon>Cantharellales</taxon>
        <taxon>Ceratobasidiaceae</taxon>
        <taxon>Rhizoctonia</taxon>
        <taxon>Rhizoctonia solani AG-1</taxon>
    </lineage>
</organism>